<dbReference type="NCBIfam" id="TIGR02436">
    <property type="entry name" value="four helix bundle protein"/>
    <property type="match status" value="1"/>
</dbReference>
<dbReference type="EMBL" id="JBBYHU010000029">
    <property type="protein sequence ID" value="MEL1241948.1"/>
    <property type="molecule type" value="Genomic_DNA"/>
</dbReference>
<protein>
    <submittedName>
        <fullName evidence="1">Four helix bundle protein</fullName>
    </submittedName>
</protein>
<keyword evidence="2" id="KW-1185">Reference proteome</keyword>
<reference evidence="1 2" key="1">
    <citation type="submission" date="2024-04" db="EMBL/GenBank/DDBJ databases">
        <title>Flavobacterium sp. DGU99 16S ribosomal RNA gene Genome sequencing and assembly.</title>
        <authorList>
            <person name="Park S."/>
        </authorList>
    </citation>
    <scope>NUCLEOTIDE SEQUENCE [LARGE SCALE GENOMIC DNA]</scope>
    <source>
        <strain evidence="1 2">DGU99</strain>
    </source>
</reference>
<dbReference type="Gene3D" id="1.20.1440.60">
    <property type="entry name" value="23S rRNA-intervening sequence"/>
    <property type="match status" value="1"/>
</dbReference>
<dbReference type="NCBIfam" id="NF008911">
    <property type="entry name" value="PRK12275.1-2"/>
    <property type="match status" value="1"/>
</dbReference>
<accession>A0ABU9HP72</accession>
<organism evidence="1 2">
    <name type="scientific">Flavobacterium flavipallidum</name>
    <dbReference type="NCBI Taxonomy" id="3139140"/>
    <lineage>
        <taxon>Bacteria</taxon>
        <taxon>Pseudomonadati</taxon>
        <taxon>Bacteroidota</taxon>
        <taxon>Flavobacteriia</taxon>
        <taxon>Flavobacteriales</taxon>
        <taxon>Flavobacteriaceae</taxon>
        <taxon>Flavobacterium</taxon>
    </lineage>
</organism>
<dbReference type="Proteomes" id="UP001398556">
    <property type="component" value="Unassembled WGS sequence"/>
</dbReference>
<dbReference type="SUPFAM" id="SSF158446">
    <property type="entry name" value="IVS-encoded protein-like"/>
    <property type="match status" value="1"/>
</dbReference>
<dbReference type="InterPro" id="IPR012657">
    <property type="entry name" value="23S_rRNA-intervening_sequence"/>
</dbReference>
<dbReference type="PANTHER" id="PTHR38471">
    <property type="entry name" value="FOUR HELIX BUNDLE PROTEIN"/>
    <property type="match status" value="1"/>
</dbReference>
<sequence length="119" mass="14097">MKTFRDLQVWQKAKVLVTKCYSITSNFPKEELFSLTSQIRRSSISIPSNIAEGFGRDTNKDYIRFLTISLGFLFEFQTQIEIAYNLKYIDEDNFNLIYNDSREVERMLSSFIRKIKETL</sequence>
<proteinExistence type="predicted"/>
<dbReference type="Pfam" id="PF05635">
    <property type="entry name" value="23S_rRNA_IVP"/>
    <property type="match status" value="1"/>
</dbReference>
<dbReference type="RefSeq" id="WP_341701156.1">
    <property type="nucleotide sequence ID" value="NZ_JBBYHU010000029.1"/>
</dbReference>
<dbReference type="PANTHER" id="PTHR38471:SF2">
    <property type="entry name" value="FOUR HELIX BUNDLE PROTEIN"/>
    <property type="match status" value="1"/>
</dbReference>
<comment type="caution">
    <text evidence="1">The sequence shown here is derived from an EMBL/GenBank/DDBJ whole genome shotgun (WGS) entry which is preliminary data.</text>
</comment>
<gene>
    <name evidence="1" type="ORF">AAEO59_12880</name>
</gene>
<evidence type="ECO:0000313" key="2">
    <source>
        <dbReference type="Proteomes" id="UP001398556"/>
    </source>
</evidence>
<dbReference type="CDD" id="cd16377">
    <property type="entry name" value="23S_rRNA_IVP_like"/>
    <property type="match status" value="1"/>
</dbReference>
<name>A0ABU9HP72_9FLAO</name>
<evidence type="ECO:0000313" key="1">
    <source>
        <dbReference type="EMBL" id="MEL1241948.1"/>
    </source>
</evidence>
<dbReference type="InterPro" id="IPR036583">
    <property type="entry name" value="23S_rRNA_IVS_sf"/>
</dbReference>